<name>A0A174ET29_9FIRM</name>
<protein>
    <submittedName>
        <fullName evidence="3">Extracellular solute-binding protein family 1</fullName>
    </submittedName>
</protein>
<dbReference type="SUPFAM" id="SSF53850">
    <property type="entry name" value="Periplasmic binding protein-like II"/>
    <property type="match status" value="1"/>
</dbReference>
<dbReference type="Proteomes" id="UP000095651">
    <property type="component" value="Unassembled WGS sequence"/>
</dbReference>
<evidence type="ECO:0000313" key="3">
    <source>
        <dbReference type="EMBL" id="CUO40671.1"/>
    </source>
</evidence>
<dbReference type="PROSITE" id="PS51257">
    <property type="entry name" value="PROKAR_LIPOPROTEIN"/>
    <property type="match status" value="1"/>
</dbReference>
<evidence type="ECO:0000313" key="4">
    <source>
        <dbReference type="Proteomes" id="UP000095651"/>
    </source>
</evidence>
<reference evidence="3 4" key="1">
    <citation type="submission" date="2015-09" db="EMBL/GenBank/DDBJ databases">
        <authorList>
            <consortium name="Pathogen Informatics"/>
        </authorList>
    </citation>
    <scope>NUCLEOTIDE SEQUENCE [LARGE SCALE GENOMIC DNA]</scope>
    <source>
        <strain evidence="3 4">2789STDY5608850</strain>
    </source>
</reference>
<feature type="region of interest" description="Disordered" evidence="1">
    <location>
        <begin position="29"/>
        <end position="55"/>
    </location>
</feature>
<evidence type="ECO:0000256" key="2">
    <source>
        <dbReference type="SAM" id="SignalP"/>
    </source>
</evidence>
<keyword evidence="2" id="KW-0732">Signal</keyword>
<proteinExistence type="predicted"/>
<dbReference type="PANTHER" id="PTHR43649:SF17">
    <property type="entry name" value="ABC TRANSPORTER SOLUTE BINDING PROTEIN-SUGAR TRANSPORT"/>
    <property type="match status" value="1"/>
</dbReference>
<dbReference type="AlphaFoldDB" id="A0A174ET29"/>
<organism evidence="3 4">
    <name type="scientific">Hungatella hathewayi</name>
    <dbReference type="NCBI Taxonomy" id="154046"/>
    <lineage>
        <taxon>Bacteria</taxon>
        <taxon>Bacillati</taxon>
        <taxon>Bacillota</taxon>
        <taxon>Clostridia</taxon>
        <taxon>Lachnospirales</taxon>
        <taxon>Lachnospiraceae</taxon>
        <taxon>Hungatella</taxon>
    </lineage>
</organism>
<dbReference type="InterPro" id="IPR006059">
    <property type="entry name" value="SBP"/>
</dbReference>
<sequence length="442" mass="48973">MMMKKRLLALGMAGVMAFSLAGCGSGNGSAGTEGGAKAESKTEAEAGTENGTAGGGGEKVKLTFYDWSDEQSYLDPAVAAYNAQSDVAEVEVVYFPPTEYADKILASFSSGVEFDVLGVNGIAPYGDYQNKKTIQDITSYVEQSGLDTSVYGQVFEECNQEGIFGLPYRQAVWLLFINEELFEKAGLDVPTEQLTWNEYRELAKKLTKDKTYGGLVGMDNFVYMQQMGGSVMDEDTTIIRENLELWKALHEDGSHVPFEEKLEMGQNVGSLFTTAPAETVAMFQNGTWGVAAYNLKYESGEMPFKYKVMPMPIPEGSRDYTAPCSMNFLSVSKTSKHPAEAYDFIQWMCTHDGAKIIAENSTLTAYNDDEIKDIYLKAAEQSDDTLAKIVFSENNAIDTKYHPKYAEVETILKEEMELYMVGEQDIDTTMKNFESRRADVIN</sequence>
<feature type="chain" id="PRO_5038879360" evidence="2">
    <location>
        <begin position="22"/>
        <end position="442"/>
    </location>
</feature>
<dbReference type="EMBL" id="CYZE01000006">
    <property type="protein sequence ID" value="CUO40671.1"/>
    <property type="molecule type" value="Genomic_DNA"/>
</dbReference>
<dbReference type="InterPro" id="IPR050490">
    <property type="entry name" value="Bact_solute-bd_prot1"/>
</dbReference>
<dbReference type="Gene3D" id="3.40.190.10">
    <property type="entry name" value="Periplasmic binding protein-like II"/>
    <property type="match status" value="1"/>
</dbReference>
<feature type="signal peptide" evidence="2">
    <location>
        <begin position="1"/>
        <end position="21"/>
    </location>
</feature>
<dbReference type="RefSeq" id="WP_055655830.1">
    <property type="nucleotide sequence ID" value="NZ_CABIXC010000006.1"/>
</dbReference>
<dbReference type="PANTHER" id="PTHR43649">
    <property type="entry name" value="ARABINOSE-BINDING PROTEIN-RELATED"/>
    <property type="match status" value="1"/>
</dbReference>
<evidence type="ECO:0000256" key="1">
    <source>
        <dbReference type="SAM" id="MobiDB-lite"/>
    </source>
</evidence>
<dbReference type="CDD" id="cd13585">
    <property type="entry name" value="PBP2_TMBP_like"/>
    <property type="match status" value="1"/>
</dbReference>
<gene>
    <name evidence="3" type="primary">yesO_7</name>
    <name evidence="3" type="ORF">ERS852407_02712</name>
</gene>
<accession>A0A174ET29</accession>
<dbReference type="Pfam" id="PF01547">
    <property type="entry name" value="SBP_bac_1"/>
    <property type="match status" value="1"/>
</dbReference>